<organism evidence="1 2">
    <name type="scientific">Cytobacillus purgationiresistens</name>
    <dbReference type="NCBI Taxonomy" id="863449"/>
    <lineage>
        <taxon>Bacteria</taxon>
        <taxon>Bacillati</taxon>
        <taxon>Bacillota</taxon>
        <taxon>Bacilli</taxon>
        <taxon>Bacillales</taxon>
        <taxon>Bacillaceae</taxon>
        <taxon>Cytobacillus</taxon>
    </lineage>
</organism>
<keyword evidence="1" id="KW-0378">Hydrolase</keyword>
<dbReference type="EMBL" id="JAUSUB010000014">
    <property type="protein sequence ID" value="MDQ0271429.1"/>
    <property type="molecule type" value="Genomic_DNA"/>
</dbReference>
<dbReference type="Proteomes" id="UP001238088">
    <property type="component" value="Unassembled WGS sequence"/>
</dbReference>
<keyword evidence="2" id="KW-1185">Reference proteome</keyword>
<reference evidence="1 2" key="1">
    <citation type="submission" date="2023-07" db="EMBL/GenBank/DDBJ databases">
        <title>Genomic Encyclopedia of Type Strains, Phase IV (KMG-IV): sequencing the most valuable type-strain genomes for metagenomic binning, comparative biology and taxonomic classification.</title>
        <authorList>
            <person name="Goeker M."/>
        </authorList>
    </citation>
    <scope>NUCLEOTIDE SEQUENCE [LARGE SCALE GENOMIC DNA]</scope>
    <source>
        <strain evidence="1 2">DSM 23494</strain>
    </source>
</reference>
<evidence type="ECO:0000313" key="2">
    <source>
        <dbReference type="Proteomes" id="UP001238088"/>
    </source>
</evidence>
<evidence type="ECO:0000313" key="1">
    <source>
        <dbReference type="EMBL" id="MDQ0271429.1"/>
    </source>
</evidence>
<name>A0ABU0AKL8_9BACI</name>
<dbReference type="Gene3D" id="3.40.140.10">
    <property type="entry name" value="Cytidine Deaminase, domain 2"/>
    <property type="match status" value="1"/>
</dbReference>
<sequence>MNIEQRLYNEAIELIEKRYPEGWGGAGAIALEDGTIHTSVAPEIINDSTVVCIETGAILEAHKLNKKITHSLCVVRDDEQSPYKVLSPCGICQERLFYWGPTVKVGVTLPGKKLTFKTLAEVQPYHWSAAYDDITEKWNPLK</sequence>
<dbReference type="RefSeq" id="WP_307476555.1">
    <property type="nucleotide sequence ID" value="NZ_JAUSUB010000014.1"/>
</dbReference>
<gene>
    <name evidence="1" type="ORF">J2S17_003317</name>
</gene>
<proteinExistence type="predicted"/>
<protein>
    <submittedName>
        <fullName evidence="1">Cytidine deaminase</fullName>
        <ecNumber evidence="1">3.5.4.5</ecNumber>
    </submittedName>
</protein>
<dbReference type="CDD" id="cd01283">
    <property type="entry name" value="cytidine_deaminase"/>
    <property type="match status" value="1"/>
</dbReference>
<dbReference type="GO" id="GO:0004126">
    <property type="term" value="F:cytidine deaminase activity"/>
    <property type="evidence" value="ECO:0007669"/>
    <property type="project" value="UniProtKB-EC"/>
</dbReference>
<accession>A0ABU0AKL8</accession>
<dbReference type="SUPFAM" id="SSF53927">
    <property type="entry name" value="Cytidine deaminase-like"/>
    <property type="match status" value="1"/>
</dbReference>
<comment type="caution">
    <text evidence="1">The sequence shown here is derived from an EMBL/GenBank/DDBJ whole genome shotgun (WGS) entry which is preliminary data.</text>
</comment>
<dbReference type="InterPro" id="IPR016193">
    <property type="entry name" value="Cytidine_deaminase-like"/>
</dbReference>
<dbReference type="NCBIfam" id="NF006155">
    <property type="entry name" value="PRK08298.1"/>
    <property type="match status" value="1"/>
</dbReference>
<dbReference type="EC" id="3.5.4.5" evidence="1"/>